<proteinExistence type="predicted"/>
<sequence>MTPIEAINAIAAHRLDIHFHRPERGKISVWSEEQRDRVYAMLHEYPDELAALCGAVEMWVARYGTPMNEEAA</sequence>
<comment type="caution">
    <text evidence="1">The sequence shown here is derived from an EMBL/GenBank/DDBJ whole genome shotgun (WGS) entry which is preliminary data.</text>
</comment>
<gene>
    <name evidence="1" type="ORF">B0T45_05765</name>
</gene>
<dbReference type="RefSeq" id="WP_081554880.1">
    <property type="nucleotide sequence ID" value="NZ_MUKV01000005.1"/>
</dbReference>
<evidence type="ECO:0000313" key="1">
    <source>
        <dbReference type="EMBL" id="OQS42298.1"/>
    </source>
</evidence>
<accession>A0A1W0D5S0</accession>
<dbReference type="EMBL" id="MUKV01000005">
    <property type="protein sequence ID" value="OQS42298.1"/>
    <property type="molecule type" value="Genomic_DNA"/>
</dbReference>
<reference evidence="1 2" key="1">
    <citation type="submission" date="2017-02" db="EMBL/GenBank/DDBJ databases">
        <title>Chromobacterium haemolyticum H5244.</title>
        <authorList>
            <person name="Gulvik C.A."/>
        </authorList>
    </citation>
    <scope>NUCLEOTIDE SEQUENCE [LARGE SCALE GENOMIC DNA]</scope>
    <source>
        <strain evidence="1 2">H5244</strain>
    </source>
</reference>
<dbReference type="Proteomes" id="UP000192721">
    <property type="component" value="Unassembled WGS sequence"/>
</dbReference>
<name>A0A1W0D5S0_9NEIS</name>
<organism evidence="1 2">
    <name type="scientific">Chromobacterium haemolyticum</name>
    <dbReference type="NCBI Taxonomy" id="394935"/>
    <lineage>
        <taxon>Bacteria</taxon>
        <taxon>Pseudomonadati</taxon>
        <taxon>Pseudomonadota</taxon>
        <taxon>Betaproteobacteria</taxon>
        <taxon>Neisseriales</taxon>
        <taxon>Chromobacteriaceae</taxon>
        <taxon>Chromobacterium</taxon>
    </lineage>
</organism>
<evidence type="ECO:0000313" key="2">
    <source>
        <dbReference type="Proteomes" id="UP000192721"/>
    </source>
</evidence>
<protein>
    <submittedName>
        <fullName evidence="1">Uncharacterized protein</fullName>
    </submittedName>
</protein>
<dbReference type="AlphaFoldDB" id="A0A1W0D5S0"/>